<evidence type="ECO:0000313" key="1">
    <source>
        <dbReference type="EMBL" id="CAB4162233.1"/>
    </source>
</evidence>
<dbReference type="EMBL" id="LR796725">
    <property type="protein sequence ID" value="CAB4162233.1"/>
    <property type="molecule type" value="Genomic_DNA"/>
</dbReference>
<sequence length="59" mass="6653">MNKKEFYQQAMLMALNGLLSANGNAYEPEYVQPYSTVAAMAHEYAKALTDKTFVELSKM</sequence>
<accession>A0A6J5NTI8</accession>
<organism evidence="1">
    <name type="scientific">uncultured Caudovirales phage</name>
    <dbReference type="NCBI Taxonomy" id="2100421"/>
    <lineage>
        <taxon>Viruses</taxon>
        <taxon>Duplodnaviria</taxon>
        <taxon>Heunggongvirae</taxon>
        <taxon>Uroviricota</taxon>
        <taxon>Caudoviricetes</taxon>
        <taxon>Peduoviridae</taxon>
        <taxon>Maltschvirus</taxon>
        <taxon>Maltschvirus maltsch</taxon>
    </lineage>
</organism>
<name>A0A6J5NTI8_9CAUD</name>
<proteinExistence type="predicted"/>
<protein>
    <submittedName>
        <fullName evidence="1">Uncharacterized protein</fullName>
    </submittedName>
</protein>
<gene>
    <name evidence="1" type="ORF">UFOVP775_21</name>
</gene>
<reference evidence="1" key="1">
    <citation type="submission" date="2020-04" db="EMBL/GenBank/DDBJ databases">
        <authorList>
            <person name="Chiriac C."/>
            <person name="Salcher M."/>
            <person name="Ghai R."/>
            <person name="Kavagutti S V."/>
        </authorList>
    </citation>
    <scope>NUCLEOTIDE SEQUENCE</scope>
</reference>